<accession>A0AAN8SWR6</accession>
<evidence type="ECO:0000313" key="2">
    <source>
        <dbReference type="Proteomes" id="UP001371456"/>
    </source>
</evidence>
<keyword evidence="2" id="KW-1185">Reference proteome</keyword>
<organism evidence="1 2">
    <name type="scientific">Solanum bulbocastanum</name>
    <name type="common">Wild potato</name>
    <dbReference type="NCBI Taxonomy" id="147425"/>
    <lineage>
        <taxon>Eukaryota</taxon>
        <taxon>Viridiplantae</taxon>
        <taxon>Streptophyta</taxon>
        <taxon>Embryophyta</taxon>
        <taxon>Tracheophyta</taxon>
        <taxon>Spermatophyta</taxon>
        <taxon>Magnoliopsida</taxon>
        <taxon>eudicotyledons</taxon>
        <taxon>Gunneridae</taxon>
        <taxon>Pentapetalae</taxon>
        <taxon>asterids</taxon>
        <taxon>lamiids</taxon>
        <taxon>Solanales</taxon>
        <taxon>Solanaceae</taxon>
        <taxon>Solanoideae</taxon>
        <taxon>Solaneae</taxon>
        <taxon>Solanum</taxon>
    </lineage>
</organism>
<reference evidence="1 2" key="1">
    <citation type="submission" date="2024-02" db="EMBL/GenBank/DDBJ databases">
        <title>de novo genome assembly of Solanum bulbocastanum strain 11H21.</title>
        <authorList>
            <person name="Hosaka A.J."/>
        </authorList>
    </citation>
    <scope>NUCLEOTIDE SEQUENCE [LARGE SCALE GENOMIC DNA]</scope>
    <source>
        <tissue evidence="1">Young leaves</tissue>
    </source>
</reference>
<gene>
    <name evidence="1" type="ORF">RDI58_028659</name>
</gene>
<dbReference type="EMBL" id="JBANQN010000012">
    <property type="protein sequence ID" value="KAK6773421.1"/>
    <property type="molecule type" value="Genomic_DNA"/>
</dbReference>
<protein>
    <submittedName>
        <fullName evidence="1">Uncharacterized protein</fullName>
    </submittedName>
</protein>
<proteinExistence type="predicted"/>
<name>A0AAN8SWR6_SOLBU</name>
<evidence type="ECO:0000313" key="1">
    <source>
        <dbReference type="EMBL" id="KAK6773421.1"/>
    </source>
</evidence>
<dbReference type="Proteomes" id="UP001371456">
    <property type="component" value="Unassembled WGS sequence"/>
</dbReference>
<comment type="caution">
    <text evidence="1">The sequence shown here is derived from an EMBL/GenBank/DDBJ whole genome shotgun (WGS) entry which is preliminary data.</text>
</comment>
<dbReference type="AlphaFoldDB" id="A0AAN8SWR6"/>
<sequence length="30" mass="3273">MGFDMETTCNFGSKLKGVVGVVIAPRMKQK</sequence>